<organism evidence="1 2">
    <name type="scientific">Ginsengibacter hankyongi</name>
    <dbReference type="NCBI Taxonomy" id="2607284"/>
    <lineage>
        <taxon>Bacteria</taxon>
        <taxon>Pseudomonadati</taxon>
        <taxon>Bacteroidota</taxon>
        <taxon>Chitinophagia</taxon>
        <taxon>Chitinophagales</taxon>
        <taxon>Chitinophagaceae</taxon>
        <taxon>Ginsengibacter</taxon>
    </lineage>
</organism>
<name>A0A5J5IGN9_9BACT</name>
<keyword evidence="2" id="KW-1185">Reference proteome</keyword>
<evidence type="ECO:0000313" key="1">
    <source>
        <dbReference type="EMBL" id="KAA9038541.1"/>
    </source>
</evidence>
<protein>
    <submittedName>
        <fullName evidence="1">Uncharacterized protein</fullName>
    </submittedName>
</protein>
<dbReference type="EMBL" id="VYQF01000003">
    <property type="protein sequence ID" value="KAA9038541.1"/>
    <property type="molecule type" value="Genomic_DNA"/>
</dbReference>
<dbReference type="Proteomes" id="UP000326903">
    <property type="component" value="Unassembled WGS sequence"/>
</dbReference>
<sequence>MKLECKEISISDDEFGCTIEFLQEKEEFDGNIKKSAKEILASIKPYILLQRTYGEDEFEEDYYYFETHDFDKAGELKDFTINIYRKKILITRNNEIFEIAINSNNIEFENLKRALGRIANKEGQLQIYE</sequence>
<dbReference type="RefSeq" id="WP_150415261.1">
    <property type="nucleotide sequence ID" value="NZ_VYQF01000003.1"/>
</dbReference>
<accession>A0A5J5IGN9</accession>
<evidence type="ECO:0000313" key="2">
    <source>
        <dbReference type="Proteomes" id="UP000326903"/>
    </source>
</evidence>
<gene>
    <name evidence="1" type="ORF">FW778_13355</name>
</gene>
<reference evidence="1 2" key="1">
    <citation type="submission" date="2019-09" db="EMBL/GenBank/DDBJ databases">
        <title>Draft genome sequence of Ginsengibacter sp. BR5-29.</title>
        <authorList>
            <person name="Im W.-T."/>
        </authorList>
    </citation>
    <scope>NUCLEOTIDE SEQUENCE [LARGE SCALE GENOMIC DNA]</scope>
    <source>
        <strain evidence="1 2">BR5-29</strain>
    </source>
</reference>
<proteinExistence type="predicted"/>
<comment type="caution">
    <text evidence="1">The sequence shown here is derived from an EMBL/GenBank/DDBJ whole genome shotgun (WGS) entry which is preliminary data.</text>
</comment>
<dbReference type="AlphaFoldDB" id="A0A5J5IGN9"/>